<evidence type="ECO:0000313" key="2">
    <source>
        <dbReference type="EMBL" id="TKA66745.1"/>
    </source>
</evidence>
<feature type="compositionally biased region" description="Polar residues" evidence="1">
    <location>
        <begin position="1"/>
        <end position="10"/>
    </location>
</feature>
<feature type="region of interest" description="Disordered" evidence="1">
    <location>
        <begin position="1"/>
        <end position="22"/>
    </location>
</feature>
<dbReference type="STRING" id="329884.A0A4U0WY09"/>
<organism evidence="2 3">
    <name type="scientific">Friedmanniomyces simplex</name>
    <dbReference type="NCBI Taxonomy" id="329884"/>
    <lineage>
        <taxon>Eukaryota</taxon>
        <taxon>Fungi</taxon>
        <taxon>Dikarya</taxon>
        <taxon>Ascomycota</taxon>
        <taxon>Pezizomycotina</taxon>
        <taxon>Dothideomycetes</taxon>
        <taxon>Dothideomycetidae</taxon>
        <taxon>Mycosphaerellales</taxon>
        <taxon>Teratosphaeriaceae</taxon>
        <taxon>Friedmanniomyces</taxon>
    </lineage>
</organism>
<name>A0A4U0WY09_9PEZI</name>
<accession>A0A4U0WY09</accession>
<sequence length="588" mass="65405">MRTLRTQPVMASTGGKPAGSKRGLLGLPPELLSHILSFVNVPTEKADVCTVCKQLQAVMLPLLYHDVHLVLRNLRNANPTVAIGAFFRSTDPGLGLIRHLTVDIFDKGLDTGHPNVWLRSGSDDDLMRLLARQQRALETIRVDCLTVHNFFGQDDHFRRSFKGVKHISCMVDEAIDPFQANPSAFAMCSAPFLELQTLEVSLAYLEFEPEKEATGEEMNMTTAALFQRFLPATRARPADSPDAVSVSAESPFSALRTLRLSDVGFGGPTARVLCQVFDISGLKSLNLHSCYGVAPLLHAMTIAGKLSLEQLVILTDDIGTTPAMSTAELLDTLIGGFTGLRTLVLYIKDPRGAVPLPSVNAVAQHASSLKILSLELGDEAGGRYEIDHLRVLGRTCVKLEQLSLVFAPVALRGYASPCQDSDAVRDAEDSSYHFWESMEAISALPRLRTLHIRRLPETSVMRCNADEAEGDERNLGYTMYSHEMLSTNCWRDFFHNKPLKVLAWGHQGSGFVPTEHWYVPAPHTQDPGCPPHQCDRWRGMRCFFRGELLDLRGRKRITAIYRGDEAKYYEPAMEVLQTWDPMRGFPRF</sequence>
<dbReference type="InterPro" id="IPR032675">
    <property type="entry name" value="LRR_dom_sf"/>
</dbReference>
<evidence type="ECO:0000313" key="3">
    <source>
        <dbReference type="Proteomes" id="UP000309340"/>
    </source>
</evidence>
<dbReference type="SUPFAM" id="SSF52047">
    <property type="entry name" value="RNI-like"/>
    <property type="match status" value="1"/>
</dbReference>
<evidence type="ECO:0000256" key="1">
    <source>
        <dbReference type="SAM" id="MobiDB-lite"/>
    </source>
</evidence>
<comment type="caution">
    <text evidence="2">The sequence shown here is derived from an EMBL/GenBank/DDBJ whole genome shotgun (WGS) entry which is preliminary data.</text>
</comment>
<protein>
    <submittedName>
        <fullName evidence="2">Uncharacterized protein</fullName>
    </submittedName>
</protein>
<keyword evidence="3" id="KW-1185">Reference proteome</keyword>
<proteinExistence type="predicted"/>
<dbReference type="EMBL" id="NAJQ01000622">
    <property type="protein sequence ID" value="TKA66745.1"/>
    <property type="molecule type" value="Genomic_DNA"/>
</dbReference>
<dbReference type="Proteomes" id="UP000309340">
    <property type="component" value="Unassembled WGS sequence"/>
</dbReference>
<dbReference type="SUPFAM" id="SSF81383">
    <property type="entry name" value="F-box domain"/>
    <property type="match status" value="1"/>
</dbReference>
<gene>
    <name evidence="2" type="ORF">B0A55_10240</name>
</gene>
<dbReference type="Gene3D" id="3.80.10.10">
    <property type="entry name" value="Ribonuclease Inhibitor"/>
    <property type="match status" value="1"/>
</dbReference>
<dbReference type="OrthoDB" id="5273330at2759"/>
<dbReference type="InterPro" id="IPR036047">
    <property type="entry name" value="F-box-like_dom_sf"/>
</dbReference>
<dbReference type="AlphaFoldDB" id="A0A4U0WY09"/>
<reference evidence="2 3" key="1">
    <citation type="submission" date="2017-03" db="EMBL/GenBank/DDBJ databases">
        <title>Genomes of endolithic fungi from Antarctica.</title>
        <authorList>
            <person name="Coleine C."/>
            <person name="Masonjones S."/>
            <person name="Stajich J.E."/>
        </authorList>
    </citation>
    <scope>NUCLEOTIDE SEQUENCE [LARGE SCALE GENOMIC DNA]</scope>
    <source>
        <strain evidence="2 3">CCFEE 5184</strain>
    </source>
</reference>